<proteinExistence type="predicted"/>
<comment type="caution">
    <text evidence="1">The sequence shown here is derived from an EMBL/GenBank/DDBJ whole genome shotgun (WGS) entry which is preliminary data.</text>
</comment>
<gene>
    <name evidence="1" type="ORF">NPIL_177451</name>
</gene>
<evidence type="ECO:0000313" key="2">
    <source>
        <dbReference type="Proteomes" id="UP000887013"/>
    </source>
</evidence>
<protein>
    <submittedName>
        <fullName evidence="1">Uncharacterized protein</fullName>
    </submittedName>
</protein>
<keyword evidence="2" id="KW-1185">Reference proteome</keyword>
<accession>A0A8X6R7X7</accession>
<dbReference type="EMBL" id="BMAW01040607">
    <property type="protein sequence ID" value="GFU60273.1"/>
    <property type="molecule type" value="Genomic_DNA"/>
</dbReference>
<sequence>MIKPFFARRIEPRQQRRPLRLCSCLIRPVRTTDRLHDKKCQSIFMYFVAFSLRKYLSVGKNDPQEKNSKIKYHPGERIFLSGFTLDVGTNPKNMDKLLE</sequence>
<dbReference type="Proteomes" id="UP000887013">
    <property type="component" value="Unassembled WGS sequence"/>
</dbReference>
<organism evidence="1 2">
    <name type="scientific">Nephila pilipes</name>
    <name type="common">Giant wood spider</name>
    <name type="synonym">Nephila maculata</name>
    <dbReference type="NCBI Taxonomy" id="299642"/>
    <lineage>
        <taxon>Eukaryota</taxon>
        <taxon>Metazoa</taxon>
        <taxon>Ecdysozoa</taxon>
        <taxon>Arthropoda</taxon>
        <taxon>Chelicerata</taxon>
        <taxon>Arachnida</taxon>
        <taxon>Araneae</taxon>
        <taxon>Araneomorphae</taxon>
        <taxon>Entelegynae</taxon>
        <taxon>Araneoidea</taxon>
        <taxon>Nephilidae</taxon>
        <taxon>Nephila</taxon>
    </lineage>
</organism>
<dbReference type="AlphaFoldDB" id="A0A8X6R7X7"/>
<reference evidence="1" key="1">
    <citation type="submission" date="2020-08" db="EMBL/GenBank/DDBJ databases">
        <title>Multicomponent nature underlies the extraordinary mechanical properties of spider dragline silk.</title>
        <authorList>
            <person name="Kono N."/>
            <person name="Nakamura H."/>
            <person name="Mori M."/>
            <person name="Yoshida Y."/>
            <person name="Ohtoshi R."/>
            <person name="Malay A.D."/>
            <person name="Moran D.A.P."/>
            <person name="Tomita M."/>
            <person name="Numata K."/>
            <person name="Arakawa K."/>
        </authorList>
    </citation>
    <scope>NUCLEOTIDE SEQUENCE</scope>
</reference>
<evidence type="ECO:0000313" key="1">
    <source>
        <dbReference type="EMBL" id="GFU60273.1"/>
    </source>
</evidence>
<name>A0A8X6R7X7_NEPPI</name>